<evidence type="ECO:0000313" key="3">
    <source>
        <dbReference type="EMBL" id="GLS62293.1"/>
    </source>
</evidence>
<gene>
    <name evidence="3" type="ORF">GCM10007888_06740</name>
    <name evidence="2" type="ORF">MOX02_17470</name>
</gene>
<keyword evidence="5" id="KW-1185">Reference proteome</keyword>
<dbReference type="AlphaFoldDB" id="A0A512J1H6"/>
<organism evidence="2 4">
    <name type="scientific">Methylobacterium oxalidis</name>
    <dbReference type="NCBI Taxonomy" id="944322"/>
    <lineage>
        <taxon>Bacteria</taxon>
        <taxon>Pseudomonadati</taxon>
        <taxon>Pseudomonadota</taxon>
        <taxon>Alphaproteobacteria</taxon>
        <taxon>Hyphomicrobiales</taxon>
        <taxon>Methylobacteriaceae</taxon>
        <taxon>Methylobacterium</taxon>
    </lineage>
</organism>
<feature type="region of interest" description="Disordered" evidence="1">
    <location>
        <begin position="1"/>
        <end position="20"/>
    </location>
</feature>
<evidence type="ECO:0000313" key="4">
    <source>
        <dbReference type="Proteomes" id="UP000321960"/>
    </source>
</evidence>
<dbReference type="EMBL" id="BSPK01000008">
    <property type="protein sequence ID" value="GLS62293.1"/>
    <property type="molecule type" value="Genomic_DNA"/>
</dbReference>
<evidence type="ECO:0000256" key="1">
    <source>
        <dbReference type="SAM" id="MobiDB-lite"/>
    </source>
</evidence>
<dbReference type="OrthoDB" id="7999811at2"/>
<reference evidence="3" key="1">
    <citation type="journal article" date="2014" name="Int. J. Syst. Evol. Microbiol.">
        <title>Complete genome of a new Firmicutes species belonging to the dominant human colonic microbiota ('Ruminococcus bicirculans') reveals two chromosomes and a selective capacity to utilize plant glucans.</title>
        <authorList>
            <consortium name="NISC Comparative Sequencing Program"/>
            <person name="Wegmann U."/>
            <person name="Louis P."/>
            <person name="Goesmann A."/>
            <person name="Henrissat B."/>
            <person name="Duncan S.H."/>
            <person name="Flint H.J."/>
        </authorList>
    </citation>
    <scope>NUCLEOTIDE SEQUENCE</scope>
    <source>
        <strain evidence="3">NBRC 107715</strain>
    </source>
</reference>
<comment type="caution">
    <text evidence="2">The sequence shown here is derived from an EMBL/GenBank/DDBJ whole genome shotgun (WGS) entry which is preliminary data.</text>
</comment>
<evidence type="ECO:0000313" key="5">
    <source>
        <dbReference type="Proteomes" id="UP001156856"/>
    </source>
</evidence>
<reference evidence="5" key="2">
    <citation type="journal article" date="2019" name="Int. J. Syst. Evol. Microbiol.">
        <title>The Global Catalogue of Microorganisms (GCM) 10K type strain sequencing project: providing services to taxonomists for standard genome sequencing and annotation.</title>
        <authorList>
            <consortium name="The Broad Institute Genomics Platform"/>
            <consortium name="The Broad Institute Genome Sequencing Center for Infectious Disease"/>
            <person name="Wu L."/>
            <person name="Ma J."/>
        </authorList>
    </citation>
    <scope>NUCLEOTIDE SEQUENCE [LARGE SCALE GENOMIC DNA]</scope>
    <source>
        <strain evidence="5">NBRC 107715</strain>
    </source>
</reference>
<name>A0A512J1H6_9HYPH</name>
<reference evidence="3" key="4">
    <citation type="submission" date="2023-01" db="EMBL/GenBank/DDBJ databases">
        <title>Draft genome sequence of Methylobacterium oxalidis strain NBRC 107715.</title>
        <authorList>
            <person name="Sun Q."/>
            <person name="Mori K."/>
        </authorList>
    </citation>
    <scope>NUCLEOTIDE SEQUENCE</scope>
    <source>
        <strain evidence="3">NBRC 107715</strain>
    </source>
</reference>
<accession>A0A512J1H6</accession>
<evidence type="ECO:0000313" key="2">
    <source>
        <dbReference type="EMBL" id="GEP03709.1"/>
    </source>
</evidence>
<dbReference type="RefSeq" id="WP_147025403.1">
    <property type="nucleotide sequence ID" value="NZ_BJZU01000028.1"/>
</dbReference>
<proteinExistence type="predicted"/>
<dbReference type="Proteomes" id="UP000321960">
    <property type="component" value="Unassembled WGS sequence"/>
</dbReference>
<dbReference type="Proteomes" id="UP001156856">
    <property type="component" value="Unassembled WGS sequence"/>
</dbReference>
<reference evidence="2 4" key="3">
    <citation type="submission" date="2019-07" db="EMBL/GenBank/DDBJ databases">
        <title>Whole genome shotgun sequence of Methylobacterium oxalidis NBRC 107715.</title>
        <authorList>
            <person name="Hosoyama A."/>
            <person name="Uohara A."/>
            <person name="Ohji S."/>
            <person name="Ichikawa N."/>
        </authorList>
    </citation>
    <scope>NUCLEOTIDE SEQUENCE [LARGE SCALE GENOMIC DNA]</scope>
    <source>
        <strain evidence="2 4">NBRC 107715</strain>
    </source>
</reference>
<sequence length="177" mass="19554">MTWTRRTVTPHHLPFGPDGRTYDPGLVVETSRIDDAQELAEDRIWKAAPLTRAGRFAVLRPSYGDAGPALLHGWRVRRVGSAEHAALVLRLDQHFLNGRVASAAPERVALRHTDRLLVVTPDLVVGVNGADEDRAFGHLADVMLGTRQLRRRRPRVTRAPADDVAALVSIDLARQGE</sequence>
<dbReference type="EMBL" id="BJZU01000028">
    <property type="protein sequence ID" value="GEP03709.1"/>
    <property type="molecule type" value="Genomic_DNA"/>
</dbReference>
<protein>
    <submittedName>
        <fullName evidence="2">Uncharacterized protein</fullName>
    </submittedName>
</protein>